<proteinExistence type="predicted"/>
<dbReference type="Proteomes" id="UP000006457">
    <property type="component" value="Unassembled WGS sequence"/>
</dbReference>
<dbReference type="RefSeq" id="WP_005759769.1">
    <property type="nucleotide sequence ID" value="NZ_AJSX01000018.1"/>
</dbReference>
<keyword evidence="1" id="KW-1133">Transmembrane helix</keyword>
<comment type="caution">
    <text evidence="2">The sequence shown here is derived from an EMBL/GenBank/DDBJ whole genome shotgun (WGS) entry which is preliminary data.</text>
</comment>
<keyword evidence="3" id="KW-1185">Reference proteome</keyword>
<dbReference type="AlphaFoldDB" id="I3DFP4"/>
<dbReference type="InterPro" id="IPR020511">
    <property type="entry name" value="Uncharacterised_HI0941"/>
</dbReference>
<evidence type="ECO:0000256" key="1">
    <source>
        <dbReference type="SAM" id="Phobius"/>
    </source>
</evidence>
<evidence type="ECO:0008006" key="4">
    <source>
        <dbReference type="Google" id="ProtNLM"/>
    </source>
</evidence>
<evidence type="ECO:0000313" key="3">
    <source>
        <dbReference type="Proteomes" id="UP000006457"/>
    </source>
</evidence>
<keyword evidence="1" id="KW-0472">Membrane</keyword>
<name>I3DFP4_9PAST</name>
<dbReference type="eggNOG" id="ENOG5031K0S">
    <property type="taxonomic scope" value="Bacteria"/>
</dbReference>
<reference evidence="2 3" key="1">
    <citation type="submission" date="2012-03" db="EMBL/GenBank/DDBJ databases">
        <authorList>
            <person name="Harkins D.M."/>
            <person name="Madupu R."/>
            <person name="Durkin A.S."/>
            <person name="Torralba M."/>
            <person name="Methe B."/>
            <person name="Sutton G.G."/>
            <person name="Nelson K.E."/>
        </authorList>
    </citation>
    <scope>NUCLEOTIDE SEQUENCE [LARGE SCALE GENOMIC DNA]</scope>
    <source>
        <strain evidence="2 3">CCUG 2042</strain>
    </source>
</reference>
<evidence type="ECO:0000313" key="2">
    <source>
        <dbReference type="EMBL" id="EIJ70537.1"/>
    </source>
</evidence>
<dbReference type="EMBL" id="AJSX01000018">
    <property type="protein sequence ID" value="EIJ70537.1"/>
    <property type="molecule type" value="Genomic_DNA"/>
</dbReference>
<dbReference type="PATRIC" id="fig|1095749.3.peg.728"/>
<sequence>MKLTKGMSAISLLVTLAILGILMFAFQQWTHHQRKSAVRIYQIFQAIQIAENQKQRQFLNLGCKSQITQNNIQFKINCLEHKVNVSYPQGKISL</sequence>
<protein>
    <recommendedName>
        <fullName evidence="4">Prepilin peptidase dependent protein C</fullName>
    </recommendedName>
</protein>
<accession>I3DFP4</accession>
<organism evidence="2 3">
    <name type="scientific">Pasteurella bettyae CCUG 2042</name>
    <dbReference type="NCBI Taxonomy" id="1095749"/>
    <lineage>
        <taxon>Bacteria</taxon>
        <taxon>Pseudomonadati</taxon>
        <taxon>Pseudomonadota</taxon>
        <taxon>Gammaproteobacteria</taxon>
        <taxon>Pasteurellales</taxon>
        <taxon>Pasteurellaceae</taxon>
        <taxon>Pasteurella</taxon>
    </lineage>
</organism>
<dbReference type="Pfam" id="PF17344">
    <property type="entry name" value="DUF5374"/>
    <property type="match status" value="1"/>
</dbReference>
<keyword evidence="1" id="KW-0812">Transmembrane</keyword>
<dbReference type="OrthoDB" id="5690717at2"/>
<gene>
    <name evidence="2" type="ORF">HMPREF1052_2131</name>
</gene>
<feature type="transmembrane region" description="Helical" evidence="1">
    <location>
        <begin position="6"/>
        <end position="26"/>
    </location>
</feature>